<feature type="domain" description="DUF7431" evidence="2">
    <location>
        <begin position="248"/>
        <end position="526"/>
    </location>
</feature>
<dbReference type="AlphaFoldDB" id="A0A397TGV0"/>
<keyword evidence="4" id="KW-1185">Reference proteome</keyword>
<comment type="caution">
    <text evidence="3">The sequence shown here is derived from an EMBL/GenBank/DDBJ whole genome shotgun (WGS) entry which is preliminary data.</text>
</comment>
<gene>
    <name evidence="3" type="ORF">C1645_755811</name>
</gene>
<evidence type="ECO:0000313" key="4">
    <source>
        <dbReference type="Proteomes" id="UP000265703"/>
    </source>
</evidence>
<reference evidence="3 4" key="1">
    <citation type="submission" date="2018-06" db="EMBL/GenBank/DDBJ databases">
        <title>Comparative genomics reveals the genomic features of Rhizophagus irregularis, R. cerebriforme, R. diaphanum and Gigaspora rosea, and their symbiotic lifestyle signature.</title>
        <authorList>
            <person name="Morin E."/>
            <person name="San Clemente H."/>
            <person name="Chen E.C.H."/>
            <person name="De La Providencia I."/>
            <person name="Hainaut M."/>
            <person name="Kuo A."/>
            <person name="Kohler A."/>
            <person name="Murat C."/>
            <person name="Tang N."/>
            <person name="Roy S."/>
            <person name="Loubradou J."/>
            <person name="Henrissat B."/>
            <person name="Grigoriev I.V."/>
            <person name="Corradi N."/>
            <person name="Roux C."/>
            <person name="Martin F.M."/>
        </authorList>
    </citation>
    <scope>NUCLEOTIDE SEQUENCE [LARGE SCALE GENOMIC DNA]</scope>
    <source>
        <strain evidence="3 4">DAOM 227022</strain>
    </source>
</reference>
<evidence type="ECO:0000259" key="2">
    <source>
        <dbReference type="Pfam" id="PF24209"/>
    </source>
</evidence>
<proteinExistence type="predicted"/>
<dbReference type="Pfam" id="PF24209">
    <property type="entry name" value="DUF7431"/>
    <property type="match status" value="1"/>
</dbReference>
<evidence type="ECO:0008006" key="5">
    <source>
        <dbReference type="Google" id="ProtNLM"/>
    </source>
</evidence>
<dbReference type="InterPro" id="IPR054586">
    <property type="entry name" value="MACPF_1_fungal"/>
</dbReference>
<dbReference type="Proteomes" id="UP000265703">
    <property type="component" value="Unassembled WGS sequence"/>
</dbReference>
<name>A0A397TGV0_9GLOM</name>
<accession>A0A397TGV0</accession>
<dbReference type="STRING" id="658196.A0A397TGV0"/>
<sequence length="558" mass="64333">MTFDGIKKANKRAFKMKYCDLNEIDAEGCRKGDIKFRSTKDWMMKTNLFFSTDINVQNFVELGMSIESSKSENVNIETNLSYQYIEYGKASLKFNEYLKPTSEFIKAVEDAIRSNDPREFRKITEEFGQFIPTEVIMGGRMYYTNMDLFAEHIATNSTAGDAEFMNANLGKAQGHTRGNSRQYNVSCTRLIGGEQPDGLENCDSKAWTQSLKDYTNWDCIEYRNPISIFSLLPENLRRKIFSSTGKRILYSKFVDYNYQLKERGKPKIFELKIPSNILDIIHNRDTDCSFFATVIDKEETNDFFNCQILCSANGKPSVIVHCIQRKFRKRECRLKIGLMIIGYDINFKFIFSDFNVQIGILKQNFEASSNIQLQNISDRENVSCLGIPVLNKLDSSNNSLIIGHFFFEEENAIGTRTFSYCLKKKYYVRLPTFTFYTLTISNFPNSNAFGTTTFGRQLLKGPCINTTTSKFISLYCTLYPTRRNNNFANLGNLANLSNLGNNPGPVLLKQNTKQITTYDINCKCKKKLRETCHTCRENLRFQRNINNIKCAFFDSNLF</sequence>
<organism evidence="3 4">
    <name type="scientific">Glomus cerebriforme</name>
    <dbReference type="NCBI Taxonomy" id="658196"/>
    <lineage>
        <taxon>Eukaryota</taxon>
        <taxon>Fungi</taxon>
        <taxon>Fungi incertae sedis</taxon>
        <taxon>Mucoromycota</taxon>
        <taxon>Glomeromycotina</taxon>
        <taxon>Glomeromycetes</taxon>
        <taxon>Glomerales</taxon>
        <taxon>Glomeraceae</taxon>
        <taxon>Glomus</taxon>
    </lineage>
</organism>
<dbReference type="OrthoDB" id="2406139at2759"/>
<evidence type="ECO:0000259" key="1">
    <source>
        <dbReference type="Pfam" id="PF22693"/>
    </source>
</evidence>
<evidence type="ECO:0000313" key="3">
    <source>
        <dbReference type="EMBL" id="RIA96136.1"/>
    </source>
</evidence>
<dbReference type="InterPro" id="IPR055854">
    <property type="entry name" value="DUF7431"/>
</dbReference>
<dbReference type="Pfam" id="PF22693">
    <property type="entry name" value="MACPF_1"/>
    <property type="match status" value="1"/>
</dbReference>
<dbReference type="EMBL" id="QKYT01000050">
    <property type="protein sequence ID" value="RIA96136.1"/>
    <property type="molecule type" value="Genomic_DNA"/>
</dbReference>
<protein>
    <recommendedName>
        <fullName evidence="5">MACPF domain-containing protein</fullName>
    </recommendedName>
</protein>
<feature type="domain" description="MACPF-like" evidence="1">
    <location>
        <begin position="78"/>
        <end position="240"/>
    </location>
</feature>